<dbReference type="EMBL" id="AGZR01000008">
    <property type="protein sequence ID" value="EPD32635.1"/>
    <property type="molecule type" value="Genomic_DNA"/>
</dbReference>
<feature type="compositionally biased region" description="Basic and acidic residues" evidence="2">
    <location>
        <begin position="313"/>
        <end position="322"/>
    </location>
</feature>
<name>S2W2S2_9ACTN</name>
<dbReference type="SUPFAM" id="SSF159659">
    <property type="entry name" value="Cgl1923-like"/>
    <property type="match status" value="1"/>
</dbReference>
<evidence type="ECO:0000313" key="3">
    <source>
        <dbReference type="EMBL" id="EPD32635.1"/>
    </source>
</evidence>
<organism evidence="3 4">
    <name type="scientific">Propionimicrobium lymphophilum ACS-093-V-SCH5</name>
    <dbReference type="NCBI Taxonomy" id="883161"/>
    <lineage>
        <taxon>Bacteria</taxon>
        <taxon>Bacillati</taxon>
        <taxon>Actinomycetota</taxon>
        <taxon>Actinomycetes</taxon>
        <taxon>Propionibacteriales</taxon>
        <taxon>Propionibacteriaceae</taxon>
        <taxon>Propionimicrobium</taxon>
    </lineage>
</organism>
<evidence type="ECO:0000256" key="1">
    <source>
        <dbReference type="SAM" id="Coils"/>
    </source>
</evidence>
<dbReference type="RefSeq" id="WP_016456162.1">
    <property type="nucleotide sequence ID" value="NZ_KE150269.1"/>
</dbReference>
<accession>S2W2S2</accession>
<dbReference type="InterPro" id="IPR038389">
    <property type="entry name" value="PSMG2_sf"/>
</dbReference>
<evidence type="ECO:0000313" key="4">
    <source>
        <dbReference type="Proteomes" id="UP000014417"/>
    </source>
</evidence>
<keyword evidence="1" id="KW-0175">Coiled coil</keyword>
<feature type="region of interest" description="Disordered" evidence="2">
    <location>
        <begin position="300"/>
        <end position="322"/>
    </location>
</feature>
<dbReference type="Pfam" id="PF09754">
    <property type="entry name" value="PAC2"/>
    <property type="match status" value="1"/>
</dbReference>
<comment type="caution">
    <text evidence="3">The sequence shown here is derived from an EMBL/GenBank/DDBJ whole genome shotgun (WGS) entry which is preliminary data.</text>
</comment>
<feature type="compositionally biased region" description="Acidic residues" evidence="2">
    <location>
        <begin position="300"/>
        <end position="312"/>
    </location>
</feature>
<dbReference type="Gene3D" id="1.10.287.100">
    <property type="match status" value="1"/>
</dbReference>
<dbReference type="STRING" id="883161.HMPREF9306_01334"/>
<evidence type="ECO:0000256" key="2">
    <source>
        <dbReference type="SAM" id="MobiDB-lite"/>
    </source>
</evidence>
<protein>
    <recommendedName>
        <fullName evidence="5">PAC2 family protein</fullName>
    </recommendedName>
</protein>
<dbReference type="Gene3D" id="3.40.50.10900">
    <property type="entry name" value="PAC-like subunit"/>
    <property type="match status" value="1"/>
</dbReference>
<feature type="coiled-coil region" evidence="1">
    <location>
        <begin position="244"/>
        <end position="271"/>
    </location>
</feature>
<proteinExistence type="predicted"/>
<dbReference type="AlphaFoldDB" id="S2W2S2"/>
<dbReference type="HOGENOM" id="CLU_055821_0_0_11"/>
<sequence>MSGYNLFEFADHISQSELAADERLKTLVVTLNAFGDTGHTQRLLNNHILNSLPNHEVGKFDFDQLHDYTDNRPGIVFEFDHFTDYQTPQIVLHEVTDDQGVPFLLLTGPEPSLRWERMASSIEALNEQLGIEQTIFLQAIPAPTPHTRPVFINAYASRPGLISDWDKLPATIQLQSSFTAMLAVRLGEASQDVLGLVAHIPHYLADLEFVDGPLALIKTLRKMEELDLPEGELHKISETTHAAIDSQVESSEELREVIEQLERRYDEFVARRTLTESGDEIPTADQIGAEVEEFLRQITEDESSLNDADSEDFEGKSDSDTG</sequence>
<gene>
    <name evidence="3" type="ORF">HMPREF9306_01334</name>
</gene>
<evidence type="ECO:0008006" key="5">
    <source>
        <dbReference type="Google" id="ProtNLM"/>
    </source>
</evidence>
<dbReference type="PIRSF" id="PIRSF028754">
    <property type="entry name" value="UCP028754"/>
    <property type="match status" value="1"/>
</dbReference>
<dbReference type="InterPro" id="IPR008492">
    <property type="entry name" value="Rv2714-like"/>
</dbReference>
<keyword evidence="4" id="KW-1185">Reference proteome</keyword>
<dbReference type="OrthoDB" id="3733464at2"/>
<dbReference type="Proteomes" id="UP000014417">
    <property type="component" value="Unassembled WGS sequence"/>
</dbReference>
<reference evidence="3 4" key="1">
    <citation type="submission" date="2013-04" db="EMBL/GenBank/DDBJ databases">
        <title>The Genome Sequence of Propionimicrobium lymphophilum ACS-093-V-SCH5.</title>
        <authorList>
            <consortium name="The Broad Institute Genomics Platform"/>
            <person name="Earl A."/>
            <person name="Ward D."/>
            <person name="Feldgarden M."/>
            <person name="Gevers D."/>
            <person name="Saerens B."/>
            <person name="Vaneechoutte M."/>
            <person name="Walker B."/>
            <person name="Young S."/>
            <person name="Zeng Q."/>
            <person name="Gargeya S."/>
            <person name="Fitzgerald M."/>
            <person name="Haas B."/>
            <person name="Abouelleil A."/>
            <person name="Allen A.W."/>
            <person name="Alvarado L."/>
            <person name="Arachchi H.M."/>
            <person name="Berlin A.M."/>
            <person name="Chapman S.B."/>
            <person name="Gainer-Dewar J."/>
            <person name="Goldberg J."/>
            <person name="Griggs A."/>
            <person name="Gujja S."/>
            <person name="Hansen M."/>
            <person name="Howarth C."/>
            <person name="Imamovic A."/>
            <person name="Ireland A."/>
            <person name="Larimer J."/>
            <person name="McCowan C."/>
            <person name="Murphy C."/>
            <person name="Pearson M."/>
            <person name="Poon T.W."/>
            <person name="Priest M."/>
            <person name="Roberts A."/>
            <person name="Saif S."/>
            <person name="Shea T."/>
            <person name="Sisk P."/>
            <person name="Sykes S."/>
            <person name="Wortman J."/>
            <person name="Nusbaum C."/>
            <person name="Birren B."/>
        </authorList>
    </citation>
    <scope>NUCLEOTIDE SEQUENCE [LARGE SCALE GENOMIC DNA]</scope>
    <source>
        <strain evidence="3 4">ACS-093-V-SCH5</strain>
    </source>
</reference>
<dbReference type="InterPro" id="IPR019151">
    <property type="entry name" value="Proteasome_assmbl_chaperone_2"/>
</dbReference>